<dbReference type="AlphaFoldDB" id="X6N7L2"/>
<dbReference type="EMBL" id="ASPP01010867">
    <property type="protein sequence ID" value="ETO22280.1"/>
    <property type="molecule type" value="Genomic_DNA"/>
</dbReference>
<comment type="caution">
    <text evidence="2">The sequence shown here is derived from an EMBL/GenBank/DDBJ whole genome shotgun (WGS) entry which is preliminary data.</text>
</comment>
<sequence>MKRKRYVESKIRGLVRRLYEELHVGFIPHGECLEGETADHFFMYTSDVQTYEQVEYVQYVLFQQVFVSWRNSEYAKYSCGNAVDVQGRLLTWQEVIDVLETIPSYASRAAQEKKKYFHTWNVEYHYSNLFSAVQNNVPFSNVLSNHFVMYNFFFFFFYVWCVMFNAISNENVQTREKTCAYTYDVLNKKKKKNKKKTGNIEKSKATRNGYNNSTGNAHVMTTHVPSAWHYYGKGMITT</sequence>
<feature type="transmembrane region" description="Helical" evidence="1">
    <location>
        <begin position="147"/>
        <end position="167"/>
    </location>
</feature>
<evidence type="ECO:0000313" key="3">
    <source>
        <dbReference type="Proteomes" id="UP000023152"/>
    </source>
</evidence>
<keyword evidence="3" id="KW-1185">Reference proteome</keyword>
<organism evidence="2 3">
    <name type="scientific">Reticulomyxa filosa</name>
    <dbReference type="NCBI Taxonomy" id="46433"/>
    <lineage>
        <taxon>Eukaryota</taxon>
        <taxon>Sar</taxon>
        <taxon>Rhizaria</taxon>
        <taxon>Retaria</taxon>
        <taxon>Foraminifera</taxon>
        <taxon>Monothalamids</taxon>
        <taxon>Reticulomyxidae</taxon>
        <taxon>Reticulomyxa</taxon>
    </lineage>
</organism>
<protein>
    <submittedName>
        <fullName evidence="2">Uncharacterized protein</fullName>
    </submittedName>
</protein>
<name>X6N7L2_RETFI</name>
<keyword evidence="1" id="KW-1133">Transmembrane helix</keyword>
<proteinExistence type="predicted"/>
<evidence type="ECO:0000256" key="1">
    <source>
        <dbReference type="SAM" id="Phobius"/>
    </source>
</evidence>
<accession>X6N7L2</accession>
<evidence type="ECO:0000313" key="2">
    <source>
        <dbReference type="EMBL" id="ETO22280.1"/>
    </source>
</evidence>
<dbReference type="Proteomes" id="UP000023152">
    <property type="component" value="Unassembled WGS sequence"/>
</dbReference>
<gene>
    <name evidence="2" type="ORF">RFI_14919</name>
</gene>
<reference evidence="2 3" key="1">
    <citation type="journal article" date="2013" name="Curr. Biol.">
        <title>The Genome of the Foraminiferan Reticulomyxa filosa.</title>
        <authorList>
            <person name="Glockner G."/>
            <person name="Hulsmann N."/>
            <person name="Schleicher M."/>
            <person name="Noegel A.A."/>
            <person name="Eichinger L."/>
            <person name="Gallinger C."/>
            <person name="Pawlowski J."/>
            <person name="Sierra R."/>
            <person name="Euteneuer U."/>
            <person name="Pillet L."/>
            <person name="Moustafa A."/>
            <person name="Platzer M."/>
            <person name="Groth M."/>
            <person name="Szafranski K."/>
            <person name="Schliwa M."/>
        </authorList>
    </citation>
    <scope>NUCLEOTIDE SEQUENCE [LARGE SCALE GENOMIC DNA]</scope>
</reference>
<keyword evidence="1" id="KW-0812">Transmembrane</keyword>
<keyword evidence="1" id="KW-0472">Membrane</keyword>